<dbReference type="AlphaFoldDB" id="A0A6M3K4I5"/>
<proteinExistence type="predicted"/>
<accession>A0A6M3K4I5</accession>
<dbReference type="EMBL" id="MT142261">
    <property type="protein sequence ID" value="QJA77059.1"/>
    <property type="molecule type" value="Genomic_DNA"/>
</dbReference>
<gene>
    <name evidence="1" type="ORF">MM415A01372_0011</name>
</gene>
<name>A0A6M3K4I5_9ZZZZ</name>
<protein>
    <submittedName>
        <fullName evidence="1">Uncharacterized protein</fullName>
    </submittedName>
</protein>
<organism evidence="1">
    <name type="scientific">viral metagenome</name>
    <dbReference type="NCBI Taxonomy" id="1070528"/>
    <lineage>
        <taxon>unclassified sequences</taxon>
        <taxon>metagenomes</taxon>
        <taxon>organismal metagenomes</taxon>
    </lineage>
</organism>
<evidence type="ECO:0000313" key="1">
    <source>
        <dbReference type="EMBL" id="QJA77059.1"/>
    </source>
</evidence>
<reference evidence="1" key="1">
    <citation type="submission" date="2020-03" db="EMBL/GenBank/DDBJ databases">
        <title>The deep terrestrial virosphere.</title>
        <authorList>
            <person name="Holmfeldt K."/>
            <person name="Nilsson E."/>
            <person name="Simone D."/>
            <person name="Lopez-Fernandez M."/>
            <person name="Wu X."/>
            <person name="de Brujin I."/>
            <person name="Lundin D."/>
            <person name="Andersson A."/>
            <person name="Bertilsson S."/>
            <person name="Dopson M."/>
        </authorList>
    </citation>
    <scope>NUCLEOTIDE SEQUENCE</scope>
    <source>
        <strain evidence="1">MM415A01372</strain>
    </source>
</reference>
<sequence>MKHLRVITWCRWKIGDPFDDRFYSIFTASVLKPSWEYPIASVAMSIVKGNHKLFMRMATLESLYSVFVIPEVYRERLSVAWGEAVTDACNIRDKQRLLHNIGNLEPGSAVVRTDTGEIIAEAERIMRDGNAT</sequence>